<feature type="transmembrane region" description="Helical" evidence="5">
    <location>
        <begin position="307"/>
        <end position="325"/>
    </location>
</feature>
<name>A0A2T2XLL2_9FIRM</name>
<dbReference type="AlphaFoldDB" id="A0A2T2XLL2"/>
<evidence type="ECO:0000313" key="6">
    <source>
        <dbReference type="EMBL" id="PSR35385.1"/>
    </source>
</evidence>
<reference evidence="6 7" key="1">
    <citation type="journal article" date="2014" name="BMC Genomics">
        <title>Comparison of environmental and isolate Sulfobacillus genomes reveals diverse carbon, sulfur, nitrogen, and hydrogen metabolisms.</title>
        <authorList>
            <person name="Justice N.B."/>
            <person name="Norman A."/>
            <person name="Brown C.T."/>
            <person name="Singh A."/>
            <person name="Thomas B.C."/>
            <person name="Banfield J.F."/>
        </authorList>
    </citation>
    <scope>NUCLEOTIDE SEQUENCE [LARGE SCALE GENOMIC DNA]</scope>
    <source>
        <strain evidence="6">AMDSBA4</strain>
    </source>
</reference>
<keyword evidence="2 5" id="KW-0812">Transmembrane</keyword>
<feature type="transmembrane region" description="Helical" evidence="5">
    <location>
        <begin position="215"/>
        <end position="236"/>
    </location>
</feature>
<organism evidence="6 7">
    <name type="scientific">Sulfobacillus benefaciens</name>
    <dbReference type="NCBI Taxonomy" id="453960"/>
    <lineage>
        <taxon>Bacteria</taxon>
        <taxon>Bacillati</taxon>
        <taxon>Bacillota</taxon>
        <taxon>Clostridia</taxon>
        <taxon>Eubacteriales</taxon>
        <taxon>Clostridiales Family XVII. Incertae Sedis</taxon>
        <taxon>Sulfobacillus</taxon>
    </lineage>
</organism>
<sequence length="389" mass="42136">MLWILAIGPGVLGLAADNDAGGMLSYLVTGAAHHLEWFVFALMSMVPVTYTIQELALRVAIATQMPYSHVLRVRFGRWWTAINGIVLHLLNALILVTEFLGMTAALHLIGFPWWSGVAISWGLVIGVTAYRHYPSLERLLLMMAIFNFAFIPALITLHPNPHAWQQAFGGTFTSSIFFLLLSLAGNAIAPWMIYWQQNAVWSGNVPSLSFGRKDIRLGVLAQVVMAAIVMLIGALANGRGSALANPLQWLWAAAGPATGRLFALGIFDAGFLAACTISLSSAWMLSEVLHGTPPPRAVTPTGGRSRWIHISTLTIAAACVMWPHLSIGSIALWAQALGALWMPISLIMLIVIGRDIRLMGPLVIRRRRLIALIAIVVLFVTLAALSGLA</sequence>
<gene>
    <name evidence="6" type="ORF">C7B46_01615</name>
</gene>
<evidence type="ECO:0000256" key="4">
    <source>
        <dbReference type="ARBA" id="ARBA00023136"/>
    </source>
</evidence>
<feature type="transmembrane region" description="Helical" evidence="5">
    <location>
        <begin position="369"/>
        <end position="388"/>
    </location>
</feature>
<evidence type="ECO:0000256" key="1">
    <source>
        <dbReference type="ARBA" id="ARBA00004141"/>
    </source>
</evidence>
<feature type="transmembrane region" description="Helical" evidence="5">
    <location>
        <begin position="106"/>
        <end position="127"/>
    </location>
</feature>
<keyword evidence="4 5" id="KW-0472">Membrane</keyword>
<comment type="caution">
    <text evidence="6">The sequence shown here is derived from an EMBL/GenBank/DDBJ whole genome shotgun (WGS) entry which is preliminary data.</text>
</comment>
<comment type="subcellular location">
    <subcellularLocation>
        <location evidence="1">Membrane</location>
        <topology evidence="1">Multi-pass membrane protein</topology>
    </subcellularLocation>
</comment>
<evidence type="ECO:0008006" key="8">
    <source>
        <dbReference type="Google" id="ProtNLM"/>
    </source>
</evidence>
<evidence type="ECO:0000256" key="5">
    <source>
        <dbReference type="SAM" id="Phobius"/>
    </source>
</evidence>
<evidence type="ECO:0000313" key="7">
    <source>
        <dbReference type="Proteomes" id="UP000242972"/>
    </source>
</evidence>
<evidence type="ECO:0000256" key="3">
    <source>
        <dbReference type="ARBA" id="ARBA00022989"/>
    </source>
</evidence>
<feature type="transmembrane region" description="Helical" evidence="5">
    <location>
        <begin position="37"/>
        <end position="57"/>
    </location>
</feature>
<dbReference type="GO" id="GO:0046873">
    <property type="term" value="F:metal ion transmembrane transporter activity"/>
    <property type="evidence" value="ECO:0007669"/>
    <property type="project" value="InterPro"/>
</dbReference>
<protein>
    <recommendedName>
        <fullName evidence="8">Divalent metal cation transporter</fullName>
    </recommendedName>
</protein>
<keyword evidence="3 5" id="KW-1133">Transmembrane helix</keyword>
<accession>A0A2T2XLL2</accession>
<dbReference type="Proteomes" id="UP000242972">
    <property type="component" value="Unassembled WGS sequence"/>
</dbReference>
<feature type="transmembrane region" description="Helical" evidence="5">
    <location>
        <begin position="78"/>
        <end position="100"/>
    </location>
</feature>
<feature type="transmembrane region" description="Helical" evidence="5">
    <location>
        <begin position="175"/>
        <end position="194"/>
    </location>
</feature>
<dbReference type="EMBL" id="PXYW01000002">
    <property type="protein sequence ID" value="PSR35385.1"/>
    <property type="molecule type" value="Genomic_DNA"/>
</dbReference>
<proteinExistence type="predicted"/>
<feature type="transmembrane region" description="Helical" evidence="5">
    <location>
        <begin position="139"/>
        <end position="155"/>
    </location>
</feature>
<dbReference type="Pfam" id="PF01566">
    <property type="entry name" value="Nramp"/>
    <property type="match status" value="1"/>
</dbReference>
<evidence type="ECO:0000256" key="2">
    <source>
        <dbReference type="ARBA" id="ARBA00022692"/>
    </source>
</evidence>
<feature type="transmembrane region" description="Helical" evidence="5">
    <location>
        <begin position="331"/>
        <end position="353"/>
    </location>
</feature>
<dbReference type="GO" id="GO:0016020">
    <property type="term" value="C:membrane"/>
    <property type="evidence" value="ECO:0007669"/>
    <property type="project" value="UniProtKB-SubCell"/>
</dbReference>
<dbReference type="InterPro" id="IPR001046">
    <property type="entry name" value="NRAMP_fam"/>
</dbReference>
<feature type="transmembrane region" description="Helical" evidence="5">
    <location>
        <begin position="261"/>
        <end position="286"/>
    </location>
</feature>